<dbReference type="AlphaFoldDB" id="A0A8S2E2D8"/>
<organism evidence="1 3">
    <name type="scientific">Didymodactylos carnosus</name>
    <dbReference type="NCBI Taxonomy" id="1234261"/>
    <lineage>
        <taxon>Eukaryota</taxon>
        <taxon>Metazoa</taxon>
        <taxon>Spiralia</taxon>
        <taxon>Gnathifera</taxon>
        <taxon>Rotifera</taxon>
        <taxon>Eurotatoria</taxon>
        <taxon>Bdelloidea</taxon>
        <taxon>Philodinida</taxon>
        <taxon>Philodinidae</taxon>
        <taxon>Didymodactylos</taxon>
    </lineage>
</organism>
<name>A0A8S2E2D8_9BILA</name>
<dbReference type="Proteomes" id="UP000682733">
    <property type="component" value="Unassembled WGS sequence"/>
</dbReference>
<evidence type="ECO:0000313" key="3">
    <source>
        <dbReference type="Proteomes" id="UP000677228"/>
    </source>
</evidence>
<proteinExistence type="predicted"/>
<evidence type="ECO:0000313" key="2">
    <source>
        <dbReference type="EMBL" id="CAF3828567.1"/>
    </source>
</evidence>
<dbReference type="EMBL" id="CAJNOK010008423">
    <property type="protein sequence ID" value="CAF1063158.1"/>
    <property type="molecule type" value="Genomic_DNA"/>
</dbReference>
<protein>
    <submittedName>
        <fullName evidence="1">Uncharacterized protein</fullName>
    </submittedName>
</protein>
<reference evidence="1" key="1">
    <citation type="submission" date="2021-02" db="EMBL/GenBank/DDBJ databases">
        <authorList>
            <person name="Nowell W R."/>
        </authorList>
    </citation>
    <scope>NUCLEOTIDE SEQUENCE</scope>
</reference>
<evidence type="ECO:0000313" key="1">
    <source>
        <dbReference type="EMBL" id="CAF1063158.1"/>
    </source>
</evidence>
<comment type="caution">
    <text evidence="1">The sequence shown here is derived from an EMBL/GenBank/DDBJ whole genome shotgun (WGS) entry which is preliminary data.</text>
</comment>
<gene>
    <name evidence="1" type="ORF">OVA965_LOCUS17520</name>
    <name evidence="2" type="ORF">TMI583_LOCUS17535</name>
</gene>
<accession>A0A8S2E2D8</accession>
<sequence length="138" mass="15566">MHCSMHVEIHRSVYRTDVARYQPKHGFTLLFCGPESTHRAMQIYFKVTLTVLEHATIAHNPTNIENNCIYLATAKVGSNDGSNVIQQLKSGNDFQNSSVQLIDSISDPPYKGSALLYATKQYLFLTQTSNIYRHSLVC</sequence>
<dbReference type="EMBL" id="CAJOBA010008440">
    <property type="protein sequence ID" value="CAF3828567.1"/>
    <property type="molecule type" value="Genomic_DNA"/>
</dbReference>
<dbReference type="Proteomes" id="UP000677228">
    <property type="component" value="Unassembled WGS sequence"/>
</dbReference>